<feature type="domain" description="FecR protein" evidence="2">
    <location>
        <begin position="110"/>
        <end position="203"/>
    </location>
</feature>
<dbReference type="Gene3D" id="3.55.50.30">
    <property type="match status" value="1"/>
</dbReference>
<reference evidence="4 5" key="1">
    <citation type="submission" date="2014-12" db="EMBL/GenBank/DDBJ databases">
        <title>16Stimator: statistical estimation of ribosomal gene copy numbers from draft genome assemblies.</title>
        <authorList>
            <person name="Perisin M.A."/>
            <person name="Vetter M."/>
            <person name="Gilbert J.A."/>
            <person name="Bergelson J."/>
        </authorList>
    </citation>
    <scope>NUCLEOTIDE SEQUENCE [LARGE SCALE GENOMIC DNA]</scope>
    <source>
        <strain evidence="4 5">MEJ076</strain>
    </source>
</reference>
<dbReference type="InterPro" id="IPR032623">
    <property type="entry name" value="FecR_N"/>
</dbReference>
<keyword evidence="1" id="KW-0472">Membrane</keyword>
<evidence type="ECO:0000313" key="4">
    <source>
        <dbReference type="EMBL" id="KIQ03952.1"/>
    </source>
</evidence>
<keyword evidence="1" id="KW-1133">Transmembrane helix</keyword>
<keyword evidence="1" id="KW-0812">Transmembrane</keyword>
<accession>A0A0D0KZG4</accession>
<dbReference type="PIRSF" id="PIRSF018266">
    <property type="entry name" value="FecR"/>
    <property type="match status" value="1"/>
</dbReference>
<evidence type="ECO:0000256" key="1">
    <source>
        <dbReference type="SAM" id="Phobius"/>
    </source>
</evidence>
<dbReference type="Gene3D" id="2.60.120.1440">
    <property type="match status" value="1"/>
</dbReference>
<dbReference type="PANTHER" id="PTHR30273:SF2">
    <property type="entry name" value="PROTEIN FECR"/>
    <property type="match status" value="1"/>
</dbReference>
<dbReference type="AlphaFoldDB" id="A0A0D0KZG4"/>
<dbReference type="OrthoDB" id="9798846at2"/>
<feature type="transmembrane region" description="Helical" evidence="1">
    <location>
        <begin position="79"/>
        <end position="97"/>
    </location>
</feature>
<comment type="caution">
    <text evidence="4">The sequence shown here is derived from an EMBL/GenBank/DDBJ whole genome shotgun (WGS) entry which is preliminary data.</text>
</comment>
<evidence type="ECO:0000259" key="2">
    <source>
        <dbReference type="Pfam" id="PF04773"/>
    </source>
</evidence>
<organism evidence="4 5">
    <name type="scientific">Agrobacterium tumefaciens</name>
    <dbReference type="NCBI Taxonomy" id="358"/>
    <lineage>
        <taxon>Bacteria</taxon>
        <taxon>Pseudomonadati</taxon>
        <taxon>Pseudomonadota</taxon>
        <taxon>Alphaproteobacteria</taxon>
        <taxon>Hyphomicrobiales</taxon>
        <taxon>Rhizobiaceae</taxon>
        <taxon>Rhizobium/Agrobacterium group</taxon>
        <taxon>Agrobacterium</taxon>
        <taxon>Agrobacterium tumefaciens complex</taxon>
    </lineage>
</organism>
<proteinExistence type="predicted"/>
<gene>
    <name evidence="4" type="ORF">RU07_04560</name>
</gene>
<evidence type="ECO:0000259" key="3">
    <source>
        <dbReference type="Pfam" id="PF16220"/>
    </source>
</evidence>
<dbReference type="InterPro" id="IPR012373">
    <property type="entry name" value="Ferrdict_sens_TM"/>
</dbReference>
<dbReference type="Proteomes" id="UP000035017">
    <property type="component" value="Unassembled WGS sequence"/>
</dbReference>
<feature type="domain" description="FecR N-terminal" evidence="3">
    <location>
        <begin position="15"/>
        <end position="57"/>
    </location>
</feature>
<dbReference type="EMBL" id="JXQV01000005">
    <property type="protein sequence ID" value="KIQ03952.1"/>
    <property type="molecule type" value="Genomic_DNA"/>
</dbReference>
<evidence type="ECO:0000313" key="5">
    <source>
        <dbReference type="Proteomes" id="UP000035017"/>
    </source>
</evidence>
<sequence length="316" mass="34926">MRDKKSDRTEAGLEEQAALWVARMHSADASPTDRQAFQDWLRLDTSHKDAYDDMASLWGDMRDVQLPSPSHRAQKSRRAVLTALCLLCLLGGTALVSRQAGVMDRLQADHYTSVGETRVLTLEDGTKVSLNSDTAIETRYSDHERRIVLLRGEAFFDVAKNPQRPFIVDNNGLKAQALGTHYSVRAGNGSFPQEVQVEEGEVEVKTTSGTARLGAGDVVTMDSDGAIVHSRQDVTNNMAWREGKLIFSGQSLRQVLQILAQYRHGKILVLDDEASRLSVSGIFDLHDTDQALRILESNLPVSVTKLAGMVVLVRSR</sequence>
<dbReference type="InterPro" id="IPR006860">
    <property type="entry name" value="FecR"/>
</dbReference>
<name>A0A0D0KZG4_AGRTU</name>
<dbReference type="Pfam" id="PF04773">
    <property type="entry name" value="FecR"/>
    <property type="match status" value="1"/>
</dbReference>
<protein>
    <submittedName>
        <fullName evidence="4">Iron dicitrate transport regulator FecR</fullName>
    </submittedName>
</protein>
<dbReference type="Pfam" id="PF16220">
    <property type="entry name" value="DUF4880"/>
    <property type="match status" value="1"/>
</dbReference>
<dbReference type="GO" id="GO:0016989">
    <property type="term" value="F:sigma factor antagonist activity"/>
    <property type="evidence" value="ECO:0007669"/>
    <property type="project" value="TreeGrafter"/>
</dbReference>
<dbReference type="PANTHER" id="PTHR30273">
    <property type="entry name" value="PERIPLASMIC SIGNAL SENSOR AND SIGMA FACTOR ACTIVATOR FECR-RELATED"/>
    <property type="match status" value="1"/>
</dbReference>